<evidence type="ECO:0000256" key="1">
    <source>
        <dbReference type="SAM" id="MobiDB-lite"/>
    </source>
</evidence>
<evidence type="ECO:0000313" key="2">
    <source>
        <dbReference type="EMBL" id="EPS95554.1"/>
    </source>
</evidence>
<dbReference type="Proteomes" id="UP000015241">
    <property type="component" value="Unassembled WGS sequence"/>
</dbReference>
<feature type="region of interest" description="Disordered" evidence="1">
    <location>
        <begin position="1"/>
        <end position="131"/>
    </location>
</feature>
<dbReference type="AlphaFoldDB" id="S8FAC5"/>
<gene>
    <name evidence="2" type="ORF">FOMPIDRAFT_1054083</name>
</gene>
<feature type="compositionally biased region" description="Low complexity" evidence="1">
    <location>
        <begin position="73"/>
        <end position="87"/>
    </location>
</feature>
<organism evidence="2 3">
    <name type="scientific">Fomitopsis schrenkii</name>
    <name type="common">Brown rot fungus</name>
    <dbReference type="NCBI Taxonomy" id="2126942"/>
    <lineage>
        <taxon>Eukaryota</taxon>
        <taxon>Fungi</taxon>
        <taxon>Dikarya</taxon>
        <taxon>Basidiomycota</taxon>
        <taxon>Agaricomycotina</taxon>
        <taxon>Agaricomycetes</taxon>
        <taxon>Polyporales</taxon>
        <taxon>Fomitopsis</taxon>
    </lineage>
</organism>
<keyword evidence="3" id="KW-1185">Reference proteome</keyword>
<dbReference type="EMBL" id="KE504205">
    <property type="protein sequence ID" value="EPS95554.1"/>
    <property type="molecule type" value="Genomic_DNA"/>
</dbReference>
<sequence length="180" mass="19628">MLTPSRTGLFPSSTQKKIQVDYSKAAIGRRRSSHGPSPLGRTVSTPSSPVGSKLLQRPLRTGSSGPNNDKENASATSTSHADTSSSDDGSKQMAKTPPRLATEGRVASNVAIPTARTATSTDNSEEEDTYEDELDGLIAEFREWKSDMKDTMDDFKMQLDELQKDYFRTLRAIPTDIIAD</sequence>
<feature type="compositionally biased region" description="Polar residues" evidence="1">
    <location>
        <begin position="1"/>
        <end position="17"/>
    </location>
</feature>
<name>S8FAC5_FOMSC</name>
<proteinExistence type="predicted"/>
<dbReference type="HOGENOM" id="CLU_1496242_0_0_1"/>
<protein>
    <submittedName>
        <fullName evidence="2">Uncharacterized protein</fullName>
    </submittedName>
</protein>
<reference evidence="2 3" key="1">
    <citation type="journal article" date="2012" name="Science">
        <title>The Paleozoic origin of enzymatic lignin decomposition reconstructed from 31 fungal genomes.</title>
        <authorList>
            <person name="Floudas D."/>
            <person name="Binder M."/>
            <person name="Riley R."/>
            <person name="Barry K."/>
            <person name="Blanchette R.A."/>
            <person name="Henrissat B."/>
            <person name="Martinez A.T."/>
            <person name="Otillar R."/>
            <person name="Spatafora J.W."/>
            <person name="Yadav J.S."/>
            <person name="Aerts A."/>
            <person name="Benoit I."/>
            <person name="Boyd A."/>
            <person name="Carlson A."/>
            <person name="Copeland A."/>
            <person name="Coutinho P.M."/>
            <person name="de Vries R.P."/>
            <person name="Ferreira P."/>
            <person name="Findley K."/>
            <person name="Foster B."/>
            <person name="Gaskell J."/>
            <person name="Glotzer D."/>
            <person name="Gorecki P."/>
            <person name="Heitman J."/>
            <person name="Hesse C."/>
            <person name="Hori C."/>
            <person name="Igarashi K."/>
            <person name="Jurgens J.A."/>
            <person name="Kallen N."/>
            <person name="Kersten P."/>
            <person name="Kohler A."/>
            <person name="Kuees U."/>
            <person name="Kumar T.K.A."/>
            <person name="Kuo A."/>
            <person name="LaButti K."/>
            <person name="Larrondo L.F."/>
            <person name="Lindquist E."/>
            <person name="Ling A."/>
            <person name="Lombard V."/>
            <person name="Lucas S."/>
            <person name="Lundell T."/>
            <person name="Martin R."/>
            <person name="McLaughlin D.J."/>
            <person name="Morgenstern I."/>
            <person name="Morin E."/>
            <person name="Murat C."/>
            <person name="Nagy L.G."/>
            <person name="Nolan M."/>
            <person name="Ohm R.A."/>
            <person name="Patyshakuliyeva A."/>
            <person name="Rokas A."/>
            <person name="Ruiz-Duenas F.J."/>
            <person name="Sabat G."/>
            <person name="Salamov A."/>
            <person name="Samejima M."/>
            <person name="Schmutz J."/>
            <person name="Slot J.C."/>
            <person name="St John F."/>
            <person name="Stenlid J."/>
            <person name="Sun H."/>
            <person name="Sun S."/>
            <person name="Syed K."/>
            <person name="Tsang A."/>
            <person name="Wiebenga A."/>
            <person name="Young D."/>
            <person name="Pisabarro A."/>
            <person name="Eastwood D.C."/>
            <person name="Martin F."/>
            <person name="Cullen D."/>
            <person name="Grigoriev I.V."/>
            <person name="Hibbett D.S."/>
        </authorList>
    </citation>
    <scope>NUCLEOTIDE SEQUENCE</scope>
    <source>
        <strain evidence="3">FP-58527</strain>
    </source>
</reference>
<dbReference type="OrthoDB" id="10590991at2759"/>
<evidence type="ECO:0000313" key="3">
    <source>
        <dbReference type="Proteomes" id="UP000015241"/>
    </source>
</evidence>
<accession>S8FAC5</accession>
<dbReference type="InParanoid" id="S8FAC5"/>